<dbReference type="EMBL" id="GG745356">
    <property type="protein sequence ID" value="KNE68333.1"/>
    <property type="molecule type" value="Genomic_DNA"/>
</dbReference>
<feature type="compositionally biased region" description="Basic and acidic residues" evidence="1">
    <location>
        <begin position="1"/>
        <end position="25"/>
    </location>
</feature>
<evidence type="ECO:0000313" key="2">
    <source>
        <dbReference type="EMBL" id="KNE68333.1"/>
    </source>
</evidence>
<dbReference type="VEuPathDB" id="FungiDB:AMAG_12993"/>
<proteinExistence type="predicted"/>
<sequence>MSERNPTDVKNAQDEESKVSNENHSENGVSSNQGSQIEEGNKDTVSDGPVEEETEGKGQAWDEDAEKDARGRKGAEGGAQVQHVNEAPMLRKNAVDQGVKGSGPTGHHDVETSVGAVMVSQGRRDSMLSLEAVPSAKQARVQNVDACALDIHTKLVNVESVLSALVSTLVKSHKGKTVFRAQFVQETKNTLRGILDNVLEHEEDVDMALAKDKVTDAWRTKQARALVTSSSLKAACKAVEGVWLDLVQAAESKGINKEKLPSRVNVAMETVESVQVMLRDFGGEVSPTLTPRHVEGLKTDDVVATVVANLVGLLKGARKMEDSDKEDLGKMEMALEVIAKSIVGVLAKFGIDLAPRNITNLVCNIALPLLDSYLMVKAMNVDWTLEFPVAGTLYDPSTMTDDDNELEWRLNDDDEVTALSQGMRDTKVVLLATVPGIPHRFGGAETVVHRARVLTVSVRHKVESHHADQTMGLAPASIEVVDASPPAQSGETMDFRPSMYWKLCKSLQLVLERLMKSVVATRKGFSTNEHELNGCPWEARKAASDILLKRMIHWSSRKIGTIEALQELESSKSKIAVLENANKLQHVDQHVDLILLEHEDEVQRELETLSRKYLRYHASPCWKTQYVHNLLEWNWLFLAARRQGYGMVFPREGSAAYGVFKCVDHPNCRGNVKMAIFPNLISQGSKVVAGEPCIGYCTYAFAAHESQDQPI</sequence>
<dbReference type="Proteomes" id="UP000054350">
    <property type="component" value="Unassembled WGS sequence"/>
</dbReference>
<protein>
    <submittedName>
        <fullName evidence="2">Uncharacterized protein</fullName>
    </submittedName>
</protein>
<reference evidence="3" key="2">
    <citation type="submission" date="2009-11" db="EMBL/GenBank/DDBJ databases">
        <title>The Genome Sequence of Allomyces macrogynus strain ATCC 38327.</title>
        <authorList>
            <consortium name="The Broad Institute Genome Sequencing Platform"/>
            <person name="Russ C."/>
            <person name="Cuomo C."/>
            <person name="Shea T."/>
            <person name="Young S.K."/>
            <person name="Zeng Q."/>
            <person name="Koehrsen M."/>
            <person name="Haas B."/>
            <person name="Borodovsky M."/>
            <person name="Guigo R."/>
            <person name="Alvarado L."/>
            <person name="Berlin A."/>
            <person name="Borenstein D."/>
            <person name="Chen Z."/>
            <person name="Engels R."/>
            <person name="Freedman E."/>
            <person name="Gellesch M."/>
            <person name="Goldberg J."/>
            <person name="Griggs A."/>
            <person name="Gujja S."/>
            <person name="Heiman D."/>
            <person name="Hepburn T."/>
            <person name="Howarth C."/>
            <person name="Jen D."/>
            <person name="Larson L."/>
            <person name="Lewis B."/>
            <person name="Mehta T."/>
            <person name="Park D."/>
            <person name="Pearson M."/>
            <person name="Roberts A."/>
            <person name="Saif S."/>
            <person name="Shenoy N."/>
            <person name="Sisk P."/>
            <person name="Stolte C."/>
            <person name="Sykes S."/>
            <person name="Walk T."/>
            <person name="White J."/>
            <person name="Yandava C."/>
            <person name="Burger G."/>
            <person name="Gray M.W."/>
            <person name="Holland P.W.H."/>
            <person name="King N."/>
            <person name="Lang F.B.F."/>
            <person name="Roger A.J."/>
            <person name="Ruiz-Trillo I."/>
            <person name="Lander E."/>
            <person name="Nusbaum C."/>
        </authorList>
    </citation>
    <scope>NUCLEOTIDE SEQUENCE [LARGE SCALE GENOMIC DNA]</scope>
    <source>
        <strain evidence="3">ATCC 38327</strain>
    </source>
</reference>
<keyword evidence="3" id="KW-1185">Reference proteome</keyword>
<feature type="compositionally biased region" description="Polar residues" evidence="1">
    <location>
        <begin position="26"/>
        <end position="38"/>
    </location>
</feature>
<organism evidence="2 3">
    <name type="scientific">Allomyces macrogynus (strain ATCC 38327)</name>
    <name type="common">Allomyces javanicus var. macrogynus</name>
    <dbReference type="NCBI Taxonomy" id="578462"/>
    <lineage>
        <taxon>Eukaryota</taxon>
        <taxon>Fungi</taxon>
        <taxon>Fungi incertae sedis</taxon>
        <taxon>Blastocladiomycota</taxon>
        <taxon>Blastocladiomycetes</taxon>
        <taxon>Blastocladiales</taxon>
        <taxon>Blastocladiaceae</taxon>
        <taxon>Allomyces</taxon>
    </lineage>
</organism>
<dbReference type="AlphaFoldDB" id="A0A0L0T0L9"/>
<name>A0A0L0T0L9_ALLM3</name>
<reference evidence="2 3" key="1">
    <citation type="submission" date="2009-11" db="EMBL/GenBank/DDBJ databases">
        <title>Annotation of Allomyces macrogynus ATCC 38327.</title>
        <authorList>
            <consortium name="The Broad Institute Genome Sequencing Platform"/>
            <person name="Russ C."/>
            <person name="Cuomo C."/>
            <person name="Burger G."/>
            <person name="Gray M.W."/>
            <person name="Holland P.W.H."/>
            <person name="King N."/>
            <person name="Lang F.B.F."/>
            <person name="Roger A.J."/>
            <person name="Ruiz-Trillo I."/>
            <person name="Young S.K."/>
            <person name="Zeng Q."/>
            <person name="Gargeya S."/>
            <person name="Fitzgerald M."/>
            <person name="Haas B."/>
            <person name="Abouelleil A."/>
            <person name="Alvarado L."/>
            <person name="Arachchi H.M."/>
            <person name="Berlin A."/>
            <person name="Chapman S.B."/>
            <person name="Gearin G."/>
            <person name="Goldberg J."/>
            <person name="Griggs A."/>
            <person name="Gujja S."/>
            <person name="Hansen M."/>
            <person name="Heiman D."/>
            <person name="Howarth C."/>
            <person name="Larimer J."/>
            <person name="Lui A."/>
            <person name="MacDonald P.J.P."/>
            <person name="McCowen C."/>
            <person name="Montmayeur A."/>
            <person name="Murphy C."/>
            <person name="Neiman D."/>
            <person name="Pearson M."/>
            <person name="Priest M."/>
            <person name="Roberts A."/>
            <person name="Saif S."/>
            <person name="Shea T."/>
            <person name="Sisk P."/>
            <person name="Stolte C."/>
            <person name="Sykes S."/>
            <person name="Wortman J."/>
            <person name="Nusbaum C."/>
            <person name="Birren B."/>
        </authorList>
    </citation>
    <scope>NUCLEOTIDE SEQUENCE [LARGE SCALE GENOMIC DNA]</scope>
    <source>
        <strain evidence="2 3">ATCC 38327</strain>
    </source>
</reference>
<evidence type="ECO:0000313" key="3">
    <source>
        <dbReference type="Proteomes" id="UP000054350"/>
    </source>
</evidence>
<accession>A0A0L0T0L9</accession>
<feature type="region of interest" description="Disordered" evidence="1">
    <location>
        <begin position="1"/>
        <end position="89"/>
    </location>
</feature>
<gene>
    <name evidence="2" type="ORF">AMAG_12993</name>
</gene>
<evidence type="ECO:0000256" key="1">
    <source>
        <dbReference type="SAM" id="MobiDB-lite"/>
    </source>
</evidence>